<dbReference type="SUPFAM" id="SSF81653">
    <property type="entry name" value="Calcium ATPase, transduction domain A"/>
    <property type="match status" value="1"/>
</dbReference>
<dbReference type="InterPro" id="IPR006539">
    <property type="entry name" value="P-type_ATPase_IV"/>
</dbReference>
<dbReference type="InterPro" id="IPR001757">
    <property type="entry name" value="P_typ_ATPase"/>
</dbReference>
<feature type="domain" description="P-type ATPase C-terminal" evidence="19">
    <location>
        <begin position="770"/>
        <end position="1020"/>
    </location>
</feature>
<feature type="binding site" evidence="15">
    <location>
        <position position="717"/>
    </location>
    <ligand>
        <name>ATP</name>
        <dbReference type="ChEBI" id="CHEBI:30616"/>
    </ligand>
</feature>
<dbReference type="PRINTS" id="PR00119">
    <property type="entry name" value="CATATPASE"/>
</dbReference>
<evidence type="ECO:0000259" key="18">
    <source>
        <dbReference type="Pfam" id="PF00122"/>
    </source>
</evidence>
<dbReference type="InterPro" id="IPR036412">
    <property type="entry name" value="HAD-like_sf"/>
</dbReference>
<dbReference type="InterPro" id="IPR044492">
    <property type="entry name" value="P_typ_ATPase_HD_dom"/>
</dbReference>
<dbReference type="SFLD" id="SFLDS00003">
    <property type="entry name" value="Haloacid_Dehalogenase"/>
    <property type="match status" value="1"/>
</dbReference>
<dbReference type="PANTHER" id="PTHR24092:SF175">
    <property type="entry name" value="PHOSPHOLIPID-TRANSPORTING ATPASE"/>
    <property type="match status" value="1"/>
</dbReference>
<feature type="transmembrane region" description="Helical" evidence="17">
    <location>
        <begin position="242"/>
        <end position="265"/>
    </location>
</feature>
<evidence type="ECO:0000256" key="11">
    <source>
        <dbReference type="ARBA" id="ARBA00022989"/>
    </source>
</evidence>
<feature type="transmembrane region" description="Helical" evidence="17">
    <location>
        <begin position="834"/>
        <end position="854"/>
    </location>
</feature>
<dbReference type="PROSITE" id="PS00154">
    <property type="entry name" value="ATPASE_E1_E2"/>
    <property type="match status" value="1"/>
</dbReference>
<evidence type="ECO:0000256" key="1">
    <source>
        <dbReference type="ARBA" id="ARBA00004141"/>
    </source>
</evidence>
<evidence type="ECO:0000313" key="20">
    <source>
        <dbReference type="EMBL" id="KAL3847179.1"/>
    </source>
</evidence>
<reference evidence="20 21" key="1">
    <citation type="submission" date="2024-11" db="EMBL/GenBank/DDBJ databases">
        <title>Chromosome-level genome assembly of the freshwater bivalve Anodonta woodiana.</title>
        <authorList>
            <person name="Chen X."/>
        </authorList>
    </citation>
    <scope>NUCLEOTIDE SEQUENCE [LARGE SCALE GENOMIC DNA]</scope>
    <source>
        <strain evidence="20">MN2024</strain>
        <tissue evidence="20">Gills</tissue>
    </source>
</reference>
<evidence type="ECO:0000259" key="19">
    <source>
        <dbReference type="Pfam" id="PF16212"/>
    </source>
</evidence>
<dbReference type="GO" id="GO:0000287">
    <property type="term" value="F:magnesium ion binding"/>
    <property type="evidence" value="ECO:0007669"/>
    <property type="project" value="UniProtKB-UniRule"/>
</dbReference>
<dbReference type="InterPro" id="IPR023214">
    <property type="entry name" value="HAD_sf"/>
</dbReference>
<evidence type="ECO:0000256" key="8">
    <source>
        <dbReference type="ARBA" id="ARBA00022840"/>
    </source>
</evidence>
<dbReference type="GO" id="GO:0016020">
    <property type="term" value="C:membrane"/>
    <property type="evidence" value="ECO:0007669"/>
    <property type="project" value="UniProtKB-SubCell"/>
</dbReference>
<feature type="binding site" evidence="16">
    <location>
        <position position="744"/>
    </location>
    <ligand>
        <name>Mg(2+)</name>
        <dbReference type="ChEBI" id="CHEBI:18420"/>
    </ligand>
</feature>
<evidence type="ECO:0000256" key="17">
    <source>
        <dbReference type="RuleBase" id="RU362033"/>
    </source>
</evidence>
<dbReference type="InterPro" id="IPR059000">
    <property type="entry name" value="ATPase_P-type_domA"/>
</dbReference>
<dbReference type="FunFam" id="3.40.1110.10:FF:000087">
    <property type="entry name" value="Phospholipid-transporting ATPase"/>
    <property type="match status" value="1"/>
</dbReference>
<keyword evidence="12 17" id="KW-0472">Membrane</keyword>
<feature type="binding site" evidence="16">
    <location>
        <position position="748"/>
    </location>
    <ligand>
        <name>Mg(2+)</name>
        <dbReference type="ChEBI" id="CHEBI:18420"/>
    </ligand>
</feature>
<protein>
    <recommendedName>
        <fullName evidence="17">Phospholipid-transporting ATPase</fullName>
        <ecNumber evidence="17">7.6.2.1</ecNumber>
    </recommendedName>
</protein>
<dbReference type="PANTHER" id="PTHR24092">
    <property type="entry name" value="PROBABLE PHOSPHOLIPID-TRANSPORTING ATPASE"/>
    <property type="match status" value="1"/>
</dbReference>
<dbReference type="SUPFAM" id="SSF56784">
    <property type="entry name" value="HAD-like"/>
    <property type="match status" value="1"/>
</dbReference>
<evidence type="ECO:0000256" key="13">
    <source>
        <dbReference type="ARBA" id="ARBA00034036"/>
    </source>
</evidence>
<gene>
    <name evidence="20" type="ORF">ACJMK2_018103</name>
</gene>
<proteinExistence type="inferred from homology"/>
<dbReference type="InterPro" id="IPR023299">
    <property type="entry name" value="ATPase_P-typ_cyto_dom_N"/>
</dbReference>
<feature type="binding site" evidence="15">
    <location>
        <position position="627"/>
    </location>
    <ligand>
        <name>ATP</name>
        <dbReference type="ChEBI" id="CHEBI:30616"/>
    </ligand>
</feature>
<feature type="binding site" evidence="15">
    <location>
        <position position="360"/>
    </location>
    <ligand>
        <name>ATP</name>
        <dbReference type="ChEBI" id="CHEBI:30616"/>
    </ligand>
</feature>
<keyword evidence="8 15" id="KW-0067">ATP-binding</keyword>
<feature type="binding site" evidence="15">
    <location>
        <position position="629"/>
    </location>
    <ligand>
        <name>ATP</name>
        <dbReference type="ChEBI" id="CHEBI:30616"/>
    </ligand>
</feature>
<comment type="catalytic activity">
    <reaction evidence="13 17">
        <text>ATP + H2O + phospholipidSide 1 = ADP + phosphate + phospholipidSide 2.</text>
        <dbReference type="EC" id="7.6.2.1"/>
    </reaction>
</comment>
<feature type="transmembrane region" description="Helical" evidence="17">
    <location>
        <begin position="38"/>
        <end position="58"/>
    </location>
</feature>
<dbReference type="NCBIfam" id="TIGR01494">
    <property type="entry name" value="ATPase_P-type"/>
    <property type="match status" value="2"/>
</dbReference>
<evidence type="ECO:0000256" key="4">
    <source>
        <dbReference type="ARBA" id="ARBA00022553"/>
    </source>
</evidence>
<feature type="binding site" evidence="15">
    <location>
        <position position="628"/>
    </location>
    <ligand>
        <name>ATP</name>
        <dbReference type="ChEBI" id="CHEBI:30616"/>
    </ligand>
</feature>
<dbReference type="InterPro" id="IPR023298">
    <property type="entry name" value="ATPase_P-typ_TM_dom_sf"/>
</dbReference>
<feature type="binding site" evidence="16">
    <location>
        <position position="360"/>
    </location>
    <ligand>
        <name>Mg(2+)</name>
        <dbReference type="ChEBI" id="CHEBI:18420"/>
    </ligand>
</feature>
<feature type="domain" description="P-type ATPase A" evidence="18">
    <location>
        <begin position="71"/>
        <end position="133"/>
    </location>
</feature>
<dbReference type="Gene3D" id="3.40.50.1000">
    <property type="entry name" value="HAD superfamily/HAD-like"/>
    <property type="match status" value="1"/>
</dbReference>
<dbReference type="Proteomes" id="UP001634394">
    <property type="component" value="Unassembled WGS sequence"/>
</dbReference>
<evidence type="ECO:0000256" key="9">
    <source>
        <dbReference type="ARBA" id="ARBA00022842"/>
    </source>
</evidence>
<keyword evidence="5 17" id="KW-0812">Transmembrane</keyword>
<dbReference type="Pfam" id="PF16212">
    <property type="entry name" value="PhoLip_ATPase_C"/>
    <property type="match status" value="1"/>
</dbReference>
<accession>A0ABD3UCE0</accession>
<dbReference type="FunFam" id="3.40.50.1000:FF:000034">
    <property type="entry name" value="Phospholipid-transporting ATPase"/>
    <property type="match status" value="1"/>
</dbReference>
<organism evidence="20 21">
    <name type="scientific">Sinanodonta woodiana</name>
    <name type="common">Chinese pond mussel</name>
    <name type="synonym">Anodonta woodiana</name>
    <dbReference type="NCBI Taxonomy" id="1069815"/>
    <lineage>
        <taxon>Eukaryota</taxon>
        <taxon>Metazoa</taxon>
        <taxon>Spiralia</taxon>
        <taxon>Lophotrochozoa</taxon>
        <taxon>Mollusca</taxon>
        <taxon>Bivalvia</taxon>
        <taxon>Autobranchia</taxon>
        <taxon>Heteroconchia</taxon>
        <taxon>Palaeoheterodonta</taxon>
        <taxon>Unionida</taxon>
        <taxon>Unionoidea</taxon>
        <taxon>Unionidae</taxon>
        <taxon>Unioninae</taxon>
        <taxon>Sinanodonta</taxon>
    </lineage>
</organism>
<feature type="binding site" evidence="15">
    <location>
        <position position="747"/>
    </location>
    <ligand>
        <name>ATP</name>
        <dbReference type="ChEBI" id="CHEBI:30616"/>
    </ligand>
</feature>
<dbReference type="Gene3D" id="2.70.150.10">
    <property type="entry name" value="Calcium-transporting ATPase, cytoplasmic transduction domain A"/>
    <property type="match status" value="1"/>
</dbReference>
<feature type="binding site" evidence="15">
    <location>
        <position position="547"/>
    </location>
    <ligand>
        <name>ATP</name>
        <dbReference type="ChEBI" id="CHEBI:30616"/>
    </ligand>
</feature>
<dbReference type="SUPFAM" id="SSF81665">
    <property type="entry name" value="Calcium ATPase, transmembrane domain M"/>
    <property type="match status" value="1"/>
</dbReference>
<dbReference type="CDD" id="cd02073">
    <property type="entry name" value="P-type_ATPase_APLT_Dnf-like"/>
    <property type="match status" value="1"/>
</dbReference>
<feature type="binding site" evidence="16">
    <location>
        <position position="362"/>
    </location>
    <ligand>
        <name>Mg(2+)</name>
        <dbReference type="ChEBI" id="CHEBI:18420"/>
    </ligand>
</feature>
<evidence type="ECO:0000256" key="3">
    <source>
        <dbReference type="ARBA" id="ARBA00008109"/>
    </source>
</evidence>
<keyword evidence="9 16" id="KW-0460">Magnesium</keyword>
<evidence type="ECO:0000256" key="10">
    <source>
        <dbReference type="ARBA" id="ARBA00022967"/>
    </source>
</evidence>
<comment type="subcellular location">
    <subcellularLocation>
        <location evidence="2">Endomembrane system</location>
    </subcellularLocation>
    <subcellularLocation>
        <location evidence="1 17">Membrane</location>
        <topology evidence="1 17">Multi-pass membrane protein</topology>
    </subcellularLocation>
</comment>
<feature type="binding site" evidence="15">
    <location>
        <position position="452"/>
    </location>
    <ligand>
        <name>ATP</name>
        <dbReference type="ChEBI" id="CHEBI:30616"/>
    </ligand>
</feature>
<evidence type="ECO:0000256" key="2">
    <source>
        <dbReference type="ARBA" id="ARBA00004308"/>
    </source>
</evidence>
<evidence type="ECO:0000313" key="21">
    <source>
        <dbReference type="Proteomes" id="UP001634394"/>
    </source>
</evidence>
<feature type="binding site" evidence="15">
    <location>
        <position position="361"/>
    </location>
    <ligand>
        <name>ATP</name>
        <dbReference type="ChEBI" id="CHEBI:30616"/>
    </ligand>
</feature>
<evidence type="ECO:0000256" key="5">
    <source>
        <dbReference type="ARBA" id="ARBA00022692"/>
    </source>
</evidence>
<feature type="transmembrane region" description="Helical" evidence="17">
    <location>
        <begin position="881"/>
        <end position="906"/>
    </location>
</feature>
<feature type="transmembrane region" description="Helical" evidence="17">
    <location>
        <begin position="950"/>
        <end position="975"/>
    </location>
</feature>
<evidence type="ECO:0000256" key="7">
    <source>
        <dbReference type="ARBA" id="ARBA00022741"/>
    </source>
</evidence>
<dbReference type="EC" id="7.6.2.1" evidence="17"/>
<comment type="cofactor">
    <cofactor evidence="16">
        <name>Mg(2+)</name>
        <dbReference type="ChEBI" id="CHEBI:18420"/>
    </cofactor>
</comment>
<evidence type="ECO:0000256" key="16">
    <source>
        <dbReference type="PIRSR" id="PIRSR606539-3"/>
    </source>
</evidence>
<dbReference type="NCBIfam" id="TIGR01652">
    <property type="entry name" value="ATPase-Plipid"/>
    <property type="match status" value="1"/>
</dbReference>
<dbReference type="SFLD" id="SFLDG00002">
    <property type="entry name" value="C1.7:_P-type_atpase_like"/>
    <property type="match status" value="1"/>
</dbReference>
<evidence type="ECO:0000256" key="6">
    <source>
        <dbReference type="ARBA" id="ARBA00022723"/>
    </source>
</evidence>
<name>A0ABD3UCE0_SINWO</name>
<dbReference type="Pfam" id="PF13246">
    <property type="entry name" value="Cation_ATPase"/>
    <property type="match status" value="1"/>
</dbReference>
<dbReference type="InterPro" id="IPR008250">
    <property type="entry name" value="ATPase_P-typ_transduc_dom_A_sf"/>
</dbReference>
<feature type="transmembrane region" description="Helical" evidence="17">
    <location>
        <begin position="801"/>
        <end position="822"/>
    </location>
</feature>
<dbReference type="Pfam" id="PF00122">
    <property type="entry name" value="E1-E2_ATPase"/>
    <property type="match status" value="1"/>
</dbReference>
<keyword evidence="11 17" id="KW-1133">Transmembrane helix</keyword>
<dbReference type="SFLD" id="SFLDF00027">
    <property type="entry name" value="p-type_atpase"/>
    <property type="match status" value="1"/>
</dbReference>
<dbReference type="Gene3D" id="3.40.1110.10">
    <property type="entry name" value="Calcium-transporting ATPase, cytoplasmic domain N"/>
    <property type="match status" value="1"/>
</dbReference>
<keyword evidence="6 16" id="KW-0479">Metal-binding</keyword>
<feature type="binding site" evidence="15">
    <location>
        <position position="362"/>
    </location>
    <ligand>
        <name>ATP</name>
        <dbReference type="ChEBI" id="CHEBI:30616"/>
    </ligand>
</feature>
<feature type="binding site" evidence="15">
    <location>
        <position position="516"/>
    </location>
    <ligand>
        <name>ATP</name>
        <dbReference type="ChEBI" id="CHEBI:30616"/>
    </ligand>
</feature>
<dbReference type="AlphaFoldDB" id="A0ABD3UCE0"/>
<evidence type="ECO:0000256" key="12">
    <source>
        <dbReference type="ARBA" id="ARBA00023136"/>
    </source>
</evidence>
<sequence length="1055" mass="120403">MCTIIVKNVHCMPFLILLVSFTFITCFFQLAIDTPVSPATSITPLIFVVAVTAIKQGYEDRLRHKTDREVNNREVEVIRDGKLTCIKSMDIKVGDVVKISMNQSFPCDLVMLSSHDPDGTCYITTANLDGETNLKTHFCIADTRKFQNVDDFTKLHAFIECQQPIPDLYRFIGRITLQNESSPHEQVVRSLGPENVLLRGARLKNTPHIFGCAVYTGPDTKLSLNSKAKQTKFSRIERKMNTFLLIFLVILFIEASISTGLKYWYVFQPQIGQPWYVPNIEIDAQVTIKRVIEDFLSFIVLYNYVIPISLYVTVELQKFVGSMYFGWDIEMYDEAGNQPAKANTSDINEELGQVEYLFTDKTGTLTENDMQFRQCSVNGVRYEEVGGMLCQANEGQPQPVARFSEKLEDLFVVLCLCHTLRVDYPEAARMGVTDMYSSDGFDYDYQASSPDEKAFVEASRRYGIVYHGKHDDRLQITVRGEMRRYKLLHVLEFDPSRKRMSVIIQNEQDEIRLLCKGAESAILDRVVSGDKQTTLQHVNEYAVLGLRTLVIAERKLSPEEFSHFNEQLKEARNSLQDREQKLDKVFDSVETNLTLLGATAVEDKLQDDVPKTISALRAAGIKVWVLTGDKEETAVNISFSAGHFQSNMEEMRLTKIENSIQCADAISNFLNRVEQGSAAHVPFALVVDGSSLTFALSEHAAVFRDLCRKCVAVLCCRMTPLQKADVVKLIKMSKDRPVTAAIGDGANDVSMIQEADVGLGMMGKEGRQAVRNSDYAFARFKFLRRALLMHGHYYYIRLSNLVLYFFYKNVAFITSQLFYQFFVSFSQQSVYDGFYLMFYNITMTSLPIFIYGLFEQHVDKEHLLEKPYLYRRISKNNNLSILKFVMWCCIGLWQNTVFFFGVFFLHGEEVSLFATGQMSGIFLFGSVLIITCIITVNIKLGLLIRYWSWPVFFAFGFALLGNLLLTGVYNAFIWPSWMVTHSDAYYVFNKMWTSVSVWLGMIVLIVLALIPDLVLKVYRDSRLKQDLKDSYRLLQNVVTKPEDKQPLMILSSTSC</sequence>
<keyword evidence="10 17" id="KW-1278">Translocase</keyword>
<keyword evidence="7 15" id="KW-0547">Nucleotide-binding</keyword>
<feature type="transmembrane region" description="Helical" evidence="17">
    <location>
        <begin position="995"/>
        <end position="1015"/>
    </location>
</feature>
<feature type="binding site" evidence="15">
    <location>
        <position position="493"/>
    </location>
    <ligand>
        <name>ATP</name>
        <dbReference type="ChEBI" id="CHEBI:30616"/>
    </ligand>
</feature>
<comment type="similarity">
    <text evidence="3 17">Belongs to the cation transport ATPase (P-type) (TC 3.A.3) family. Type IV subfamily.</text>
</comment>
<evidence type="ECO:0000256" key="15">
    <source>
        <dbReference type="PIRSR" id="PIRSR606539-2"/>
    </source>
</evidence>
<feature type="binding site" evidence="15">
    <location>
        <position position="723"/>
    </location>
    <ligand>
        <name>ATP</name>
        <dbReference type="ChEBI" id="CHEBI:30616"/>
    </ligand>
</feature>
<dbReference type="GO" id="GO:0140326">
    <property type="term" value="F:ATPase-coupled intramembrane lipid transporter activity"/>
    <property type="evidence" value="ECO:0007669"/>
    <property type="project" value="UniProtKB-EC"/>
</dbReference>
<feature type="transmembrane region" description="Helical" evidence="17">
    <location>
        <begin position="918"/>
        <end position="938"/>
    </location>
</feature>
<feature type="transmembrane region" description="Helical" evidence="17">
    <location>
        <begin position="12"/>
        <end position="32"/>
    </location>
</feature>
<dbReference type="EMBL" id="JBJQND010000016">
    <property type="protein sequence ID" value="KAL3847179.1"/>
    <property type="molecule type" value="Genomic_DNA"/>
</dbReference>
<dbReference type="InterPro" id="IPR032630">
    <property type="entry name" value="P_typ_ATPase_c"/>
</dbReference>
<feature type="binding site" evidence="15">
    <location>
        <position position="748"/>
    </location>
    <ligand>
        <name>ATP</name>
        <dbReference type="ChEBI" id="CHEBI:30616"/>
    </ligand>
</feature>
<feature type="transmembrane region" description="Helical" evidence="17">
    <location>
        <begin position="295"/>
        <end position="314"/>
    </location>
</feature>
<dbReference type="InterPro" id="IPR018303">
    <property type="entry name" value="ATPase_P-typ_P_site"/>
</dbReference>
<evidence type="ECO:0000256" key="14">
    <source>
        <dbReference type="PIRSR" id="PIRSR606539-1"/>
    </source>
</evidence>
<dbReference type="GO" id="GO:0005524">
    <property type="term" value="F:ATP binding"/>
    <property type="evidence" value="ECO:0007669"/>
    <property type="project" value="UniProtKB-UniRule"/>
</dbReference>
<keyword evidence="21" id="KW-1185">Reference proteome</keyword>
<dbReference type="SUPFAM" id="SSF81660">
    <property type="entry name" value="Metal cation-transporting ATPase, ATP-binding domain N"/>
    <property type="match status" value="1"/>
</dbReference>
<feature type="active site" description="4-aspartylphosphate intermediate" evidence="14">
    <location>
        <position position="360"/>
    </location>
</feature>
<keyword evidence="4" id="KW-0597">Phosphoprotein</keyword>
<comment type="caution">
    <text evidence="20">The sequence shown here is derived from an EMBL/GenBank/DDBJ whole genome shotgun (WGS) entry which is preliminary data.</text>
</comment>